<dbReference type="InterPro" id="IPR035437">
    <property type="entry name" value="SNase_OB-fold_sf"/>
</dbReference>
<dbReference type="SUPFAM" id="SSF50199">
    <property type="entry name" value="Staphylococcal nuclease"/>
    <property type="match status" value="1"/>
</dbReference>
<keyword evidence="1" id="KW-0175">Coiled coil</keyword>
<evidence type="ECO:0000313" key="3">
    <source>
        <dbReference type="EMBL" id="ARF08305.1"/>
    </source>
</evidence>
<dbReference type="Pfam" id="PF00565">
    <property type="entry name" value="SNase"/>
    <property type="match status" value="1"/>
</dbReference>
<accession>A0A1V0S9B8</accession>
<name>A0A1V0S9B8_9VIRU</name>
<gene>
    <name evidence="3" type="ORF">Catovirus_1_355</name>
</gene>
<feature type="coiled-coil region" evidence="1">
    <location>
        <begin position="76"/>
        <end position="103"/>
    </location>
</feature>
<protein>
    <submittedName>
        <fullName evidence="3">SNase-like protein</fullName>
    </submittedName>
</protein>
<proteinExistence type="predicted"/>
<feature type="domain" description="TNase-like" evidence="2">
    <location>
        <begin position="74"/>
        <end position="146"/>
    </location>
</feature>
<dbReference type="EMBL" id="KY684083">
    <property type="protein sequence ID" value="ARF08305.1"/>
    <property type="molecule type" value="Genomic_DNA"/>
</dbReference>
<dbReference type="InterPro" id="IPR016071">
    <property type="entry name" value="Staphylococal_nuclease_OB-fold"/>
</dbReference>
<dbReference type="Gene3D" id="2.40.50.90">
    <property type="match status" value="1"/>
</dbReference>
<sequence>MSINIINMTEEQLLLLESCSKDKTDFSFNGYECIAKCVDVYDGDTCKLKFFYCNMLFQYSCRMNGYDCWELKPKKNNRSKESIDKEKDLAAKAKQKLQSLILNKIIYVKFGQFDKYGRPLISIFLNKTDTESVNDLMIKEKYGKPYKGGSKENFDSIA</sequence>
<organism evidence="3">
    <name type="scientific">Catovirus CTV1</name>
    <dbReference type="NCBI Taxonomy" id="1977631"/>
    <lineage>
        <taxon>Viruses</taxon>
        <taxon>Varidnaviria</taxon>
        <taxon>Bamfordvirae</taxon>
        <taxon>Nucleocytoviricota</taxon>
        <taxon>Megaviricetes</taxon>
        <taxon>Imitervirales</taxon>
        <taxon>Mimiviridae</taxon>
        <taxon>Klosneuvirinae</taxon>
        <taxon>Catovirus</taxon>
    </lineage>
</organism>
<reference evidence="3" key="1">
    <citation type="journal article" date="2017" name="Science">
        <title>Giant viruses with an expanded complement of translation system components.</title>
        <authorList>
            <person name="Schulz F."/>
            <person name="Yutin N."/>
            <person name="Ivanova N.N."/>
            <person name="Ortega D.R."/>
            <person name="Lee T.K."/>
            <person name="Vierheilig J."/>
            <person name="Daims H."/>
            <person name="Horn M."/>
            <person name="Wagner M."/>
            <person name="Jensen G.J."/>
            <person name="Kyrpides N.C."/>
            <person name="Koonin E.V."/>
            <person name="Woyke T."/>
        </authorList>
    </citation>
    <scope>NUCLEOTIDE SEQUENCE</scope>
    <source>
        <strain evidence="3">CTV1</strain>
    </source>
</reference>
<evidence type="ECO:0000259" key="2">
    <source>
        <dbReference type="Pfam" id="PF00565"/>
    </source>
</evidence>
<evidence type="ECO:0000256" key="1">
    <source>
        <dbReference type="SAM" id="Coils"/>
    </source>
</evidence>